<reference evidence="3" key="1">
    <citation type="submission" date="2023-11" db="UniProtKB">
        <authorList>
            <consortium name="WormBaseParasite"/>
        </authorList>
    </citation>
    <scope>IDENTIFICATION</scope>
</reference>
<dbReference type="WBParaSite" id="SMRG1_42320.1">
    <property type="protein sequence ID" value="SMRG1_42320.1"/>
    <property type="gene ID" value="SMRG1_42320"/>
</dbReference>
<evidence type="ECO:0000313" key="3">
    <source>
        <dbReference type="WBParaSite" id="SMRG1_42320.1"/>
    </source>
</evidence>
<accession>A0AA84ZRI2</accession>
<dbReference type="AlphaFoldDB" id="A0AA84ZRI2"/>
<keyword evidence="1" id="KW-0732">Signal</keyword>
<dbReference type="Proteomes" id="UP000050790">
    <property type="component" value="Unassembled WGS sequence"/>
</dbReference>
<evidence type="ECO:0000256" key="1">
    <source>
        <dbReference type="SAM" id="SignalP"/>
    </source>
</evidence>
<feature type="chain" id="PRO_5041653394" evidence="1">
    <location>
        <begin position="22"/>
        <end position="96"/>
    </location>
</feature>
<organism evidence="2 3">
    <name type="scientific">Schistosoma margrebowiei</name>
    <dbReference type="NCBI Taxonomy" id="48269"/>
    <lineage>
        <taxon>Eukaryota</taxon>
        <taxon>Metazoa</taxon>
        <taxon>Spiralia</taxon>
        <taxon>Lophotrochozoa</taxon>
        <taxon>Platyhelminthes</taxon>
        <taxon>Trematoda</taxon>
        <taxon>Digenea</taxon>
        <taxon>Strigeidida</taxon>
        <taxon>Schistosomatoidea</taxon>
        <taxon>Schistosomatidae</taxon>
        <taxon>Schistosoma</taxon>
    </lineage>
</organism>
<sequence>MVYTSQILLMLLLIIVNTDYSLPLVCYSCRVCPGPFDPSSQTVRNLSSSKWRTTVTEIYHIQRWIISLESSPTCSESTNIYNCGFTLLDLILTRDV</sequence>
<name>A0AA84ZRI2_9TREM</name>
<evidence type="ECO:0000313" key="2">
    <source>
        <dbReference type="Proteomes" id="UP000050790"/>
    </source>
</evidence>
<feature type="signal peptide" evidence="1">
    <location>
        <begin position="1"/>
        <end position="21"/>
    </location>
</feature>
<protein>
    <submittedName>
        <fullName evidence="3">Uncharacterized protein</fullName>
    </submittedName>
</protein>
<proteinExistence type="predicted"/>